<evidence type="ECO:0000256" key="2">
    <source>
        <dbReference type="ARBA" id="ARBA00022729"/>
    </source>
</evidence>
<evidence type="ECO:0000256" key="3">
    <source>
        <dbReference type="ARBA" id="ARBA00023136"/>
    </source>
</evidence>
<evidence type="ECO:0000313" key="9">
    <source>
        <dbReference type="Proteomes" id="UP000078454"/>
    </source>
</evidence>
<keyword evidence="4" id="KW-0564">Palmitate</keyword>
<feature type="compositionally biased region" description="Low complexity" evidence="6">
    <location>
        <begin position="29"/>
        <end position="43"/>
    </location>
</feature>
<feature type="signal peptide" evidence="7">
    <location>
        <begin position="1"/>
        <end position="20"/>
    </location>
</feature>
<dbReference type="PANTHER" id="PTHR43649:SF33">
    <property type="entry name" value="POLYGALACTURONAN_RHAMNOGALACTURONAN-BINDING PROTEIN YTCQ"/>
    <property type="match status" value="1"/>
</dbReference>
<accession>A0A198AA29</accession>
<dbReference type="InterPro" id="IPR050490">
    <property type="entry name" value="Bact_solute-bd_prot1"/>
</dbReference>
<evidence type="ECO:0000256" key="4">
    <source>
        <dbReference type="ARBA" id="ARBA00023139"/>
    </source>
</evidence>
<feature type="region of interest" description="Disordered" evidence="6">
    <location>
        <begin position="24"/>
        <end position="46"/>
    </location>
</feature>
<dbReference type="Gene3D" id="3.40.190.10">
    <property type="entry name" value="Periplasmic binding protein-like II"/>
    <property type="match status" value="1"/>
</dbReference>
<dbReference type="STRING" id="1850517.A8708_27710"/>
<dbReference type="PANTHER" id="PTHR43649">
    <property type="entry name" value="ARABINOSE-BINDING PROTEIN-RELATED"/>
    <property type="match status" value="1"/>
</dbReference>
<feature type="chain" id="PRO_5008277926" evidence="7">
    <location>
        <begin position="21"/>
        <end position="468"/>
    </location>
</feature>
<dbReference type="RefSeq" id="WP_068664760.1">
    <property type="nucleotide sequence ID" value="NZ_LYPB01000069.1"/>
</dbReference>
<keyword evidence="9" id="KW-1185">Reference proteome</keyword>
<proteinExistence type="predicted"/>
<evidence type="ECO:0000256" key="6">
    <source>
        <dbReference type="SAM" id="MobiDB-lite"/>
    </source>
</evidence>
<dbReference type="OrthoDB" id="2544341at2"/>
<dbReference type="AlphaFoldDB" id="A0A198AA29"/>
<dbReference type="EMBL" id="LYPB01000069">
    <property type="protein sequence ID" value="OAS17813.1"/>
    <property type="molecule type" value="Genomic_DNA"/>
</dbReference>
<evidence type="ECO:0000256" key="5">
    <source>
        <dbReference type="ARBA" id="ARBA00023288"/>
    </source>
</evidence>
<organism evidence="8 9">
    <name type="scientific">Paenibacillus oryzisoli</name>
    <dbReference type="NCBI Taxonomy" id="1850517"/>
    <lineage>
        <taxon>Bacteria</taxon>
        <taxon>Bacillati</taxon>
        <taxon>Bacillota</taxon>
        <taxon>Bacilli</taxon>
        <taxon>Bacillales</taxon>
        <taxon>Paenibacillaceae</taxon>
        <taxon>Paenibacillus</taxon>
    </lineage>
</organism>
<dbReference type="PROSITE" id="PS51257">
    <property type="entry name" value="PROKAR_LIPOPROTEIN"/>
    <property type="match status" value="1"/>
</dbReference>
<keyword evidence="1" id="KW-1003">Cell membrane</keyword>
<keyword evidence="5" id="KW-0449">Lipoprotein</keyword>
<evidence type="ECO:0000313" key="8">
    <source>
        <dbReference type="EMBL" id="OAS17813.1"/>
    </source>
</evidence>
<evidence type="ECO:0000256" key="7">
    <source>
        <dbReference type="SAM" id="SignalP"/>
    </source>
</evidence>
<keyword evidence="2 7" id="KW-0732">Signal</keyword>
<gene>
    <name evidence="8" type="ORF">A8708_27710</name>
</gene>
<dbReference type="InterPro" id="IPR006059">
    <property type="entry name" value="SBP"/>
</dbReference>
<dbReference type="SUPFAM" id="SSF53850">
    <property type="entry name" value="Periplasmic binding protein-like II"/>
    <property type="match status" value="1"/>
</dbReference>
<comment type="caution">
    <text evidence="8">The sequence shown here is derived from an EMBL/GenBank/DDBJ whole genome shotgun (WGS) entry which is preliminary data.</text>
</comment>
<dbReference type="Proteomes" id="UP000078454">
    <property type="component" value="Unassembled WGS sequence"/>
</dbReference>
<sequence>MNKKIVLNTLLGVTMVASLAACGGKTDQPTNTSSSSSTSPAASGPKTKLTYWTIDRHDADYMKEVIKKFNETNKDNIEVEMTVMADNFNQSVDIAFASKQAPDIFRTNDFPGFVKKGYLLPLNDMMTDDMKKRYSNLLIEESNMVDGQIYSLPNTGQYWRLIYNVDLFKKAGITEPPRTIKEMVEDAKKITEAGKDIGAYGFAENFKNPSSAFSRIANPIGSFSGTSVLDGYNYKTGQYDFAAYKPIVEGLRQMKQDGSMLPGVESLDIDPLRAQFAAGKIGMYFNHSGEPAVYQSQFPTKVNWSAALPPTIDGQQTGTVAVANTGNYIGINKETPNKDKAWTFLAYIYNLDFQKEYHEKGLGISIVADVNATAKKPAMPGIEGFLPTKFDALYATTPTGVAETKVEGIKTGNVIIKYMLEGGDLDKILGDLSTRYNTALEKARAAGETKLKADPNFDPGKMQGTLAK</sequence>
<keyword evidence="3" id="KW-0472">Membrane</keyword>
<reference evidence="8 9" key="1">
    <citation type="submission" date="2016-05" db="EMBL/GenBank/DDBJ databases">
        <title>Paenibacillus sp. 1ZS3-15 nov., isolated from the rhizosphere soil.</title>
        <authorList>
            <person name="Zhang X.X."/>
            <person name="Zhang J."/>
        </authorList>
    </citation>
    <scope>NUCLEOTIDE SEQUENCE [LARGE SCALE GENOMIC DNA]</scope>
    <source>
        <strain evidence="8 9">1ZS3-15</strain>
    </source>
</reference>
<dbReference type="Pfam" id="PF01547">
    <property type="entry name" value="SBP_bac_1"/>
    <property type="match status" value="1"/>
</dbReference>
<name>A0A198AA29_9BACL</name>
<protein>
    <submittedName>
        <fullName evidence="8">ABC transporter substrate-binding protein</fullName>
    </submittedName>
</protein>
<evidence type="ECO:0000256" key="1">
    <source>
        <dbReference type="ARBA" id="ARBA00022475"/>
    </source>
</evidence>